<reference evidence="2 3" key="1">
    <citation type="submission" date="2016-11" db="UniProtKB">
        <authorList>
            <consortium name="WormBaseParasite"/>
        </authorList>
    </citation>
    <scope>IDENTIFICATION</scope>
</reference>
<dbReference type="Proteomes" id="UP000095283">
    <property type="component" value="Unplaced"/>
</dbReference>
<dbReference type="WBParaSite" id="Hba_18519">
    <property type="protein sequence ID" value="Hba_18519"/>
    <property type="gene ID" value="Hba_18519"/>
</dbReference>
<dbReference type="WBParaSite" id="Hba_18525">
    <property type="protein sequence ID" value="Hba_18525"/>
    <property type="gene ID" value="Hba_18525"/>
</dbReference>
<name>A0A1I7XL67_HETBA</name>
<protein>
    <submittedName>
        <fullName evidence="2 3">DUF1508 domain-containing protein</fullName>
    </submittedName>
</protein>
<evidence type="ECO:0000313" key="2">
    <source>
        <dbReference type="WBParaSite" id="Hba_18519"/>
    </source>
</evidence>
<keyword evidence="1" id="KW-1185">Reference proteome</keyword>
<organism evidence="1 3">
    <name type="scientific">Heterorhabditis bacteriophora</name>
    <name type="common">Entomopathogenic nematode worm</name>
    <dbReference type="NCBI Taxonomy" id="37862"/>
    <lineage>
        <taxon>Eukaryota</taxon>
        <taxon>Metazoa</taxon>
        <taxon>Ecdysozoa</taxon>
        <taxon>Nematoda</taxon>
        <taxon>Chromadorea</taxon>
        <taxon>Rhabditida</taxon>
        <taxon>Rhabditina</taxon>
        <taxon>Rhabditomorpha</taxon>
        <taxon>Strongyloidea</taxon>
        <taxon>Heterorhabditidae</taxon>
        <taxon>Heterorhabditis</taxon>
    </lineage>
</organism>
<evidence type="ECO:0000313" key="3">
    <source>
        <dbReference type="WBParaSite" id="Hba_18525"/>
    </source>
</evidence>
<accession>A0A1I7XL67</accession>
<proteinExistence type="predicted"/>
<dbReference type="AlphaFoldDB" id="A0A1I7XL67"/>
<sequence length="46" mass="5020">MGRAFTLSLHEGGQIKALSTGGYTMKRIADVAKHSRKATMNLDDLQ</sequence>
<evidence type="ECO:0000313" key="1">
    <source>
        <dbReference type="Proteomes" id="UP000095283"/>
    </source>
</evidence>
<dbReference type="Gene3D" id="1.10.10.60">
    <property type="entry name" value="Homeodomain-like"/>
    <property type="match status" value="1"/>
</dbReference>